<organism evidence="2 3">
    <name type="scientific">Cryptosporangium minutisporangium</name>
    <dbReference type="NCBI Taxonomy" id="113569"/>
    <lineage>
        <taxon>Bacteria</taxon>
        <taxon>Bacillati</taxon>
        <taxon>Actinomycetota</taxon>
        <taxon>Actinomycetes</taxon>
        <taxon>Cryptosporangiales</taxon>
        <taxon>Cryptosporangiaceae</taxon>
        <taxon>Cryptosporangium</taxon>
    </lineage>
</organism>
<dbReference type="Proteomes" id="UP001501676">
    <property type="component" value="Unassembled WGS sequence"/>
</dbReference>
<keyword evidence="1" id="KW-0812">Transmembrane</keyword>
<evidence type="ECO:0000313" key="3">
    <source>
        <dbReference type="Proteomes" id="UP001501676"/>
    </source>
</evidence>
<keyword evidence="1" id="KW-1133">Transmembrane helix</keyword>
<accession>A0ABP6TD70</accession>
<name>A0ABP6TD70_9ACTN</name>
<keyword evidence="1" id="KW-0472">Membrane</keyword>
<evidence type="ECO:0000256" key="1">
    <source>
        <dbReference type="SAM" id="Phobius"/>
    </source>
</evidence>
<feature type="transmembrane region" description="Helical" evidence="1">
    <location>
        <begin position="21"/>
        <end position="39"/>
    </location>
</feature>
<proteinExistence type="predicted"/>
<dbReference type="RefSeq" id="WP_345733867.1">
    <property type="nucleotide sequence ID" value="NZ_BAAAYN010000094.1"/>
</dbReference>
<keyword evidence="3" id="KW-1185">Reference proteome</keyword>
<feature type="transmembrane region" description="Helical" evidence="1">
    <location>
        <begin position="113"/>
        <end position="136"/>
    </location>
</feature>
<reference evidence="3" key="1">
    <citation type="journal article" date="2019" name="Int. J. Syst. Evol. Microbiol.">
        <title>The Global Catalogue of Microorganisms (GCM) 10K type strain sequencing project: providing services to taxonomists for standard genome sequencing and annotation.</title>
        <authorList>
            <consortium name="The Broad Institute Genomics Platform"/>
            <consortium name="The Broad Institute Genome Sequencing Center for Infectious Disease"/>
            <person name="Wu L."/>
            <person name="Ma J."/>
        </authorList>
    </citation>
    <scope>NUCLEOTIDE SEQUENCE [LARGE SCALE GENOMIC DNA]</scope>
    <source>
        <strain evidence="3">JCM 9458</strain>
    </source>
</reference>
<sequence length="166" mass="17493">MFIGVRTVGWWQDVLDFGFSLAIAAVAIVLTIALASALLPVGAGLGGVAVTFLGLTGALSGYSAWRWVRWVRSRVERMHWSVTAAFGAAATSSELYAMTRLATDSLVGMPQQLAGLAGFSLLAAITVAVTGVTSLGQYQRAMTDQMLARWAERRLSRLSAGALTAA</sequence>
<gene>
    <name evidence="2" type="ORF">GCM10020369_83130</name>
</gene>
<evidence type="ECO:0000313" key="2">
    <source>
        <dbReference type="EMBL" id="GAA3398756.1"/>
    </source>
</evidence>
<protein>
    <submittedName>
        <fullName evidence="2">Uncharacterized protein</fullName>
    </submittedName>
</protein>
<comment type="caution">
    <text evidence="2">The sequence shown here is derived from an EMBL/GenBank/DDBJ whole genome shotgun (WGS) entry which is preliminary data.</text>
</comment>
<feature type="transmembrane region" description="Helical" evidence="1">
    <location>
        <begin position="45"/>
        <end position="68"/>
    </location>
</feature>
<dbReference type="EMBL" id="BAAAYN010000094">
    <property type="protein sequence ID" value="GAA3398756.1"/>
    <property type="molecule type" value="Genomic_DNA"/>
</dbReference>
<feature type="transmembrane region" description="Helical" evidence="1">
    <location>
        <begin position="80"/>
        <end position="98"/>
    </location>
</feature>